<organism evidence="1 2">
    <name type="scientific">Brevibacillus borstelensis AK1</name>
    <dbReference type="NCBI Taxonomy" id="1300222"/>
    <lineage>
        <taxon>Bacteria</taxon>
        <taxon>Bacillati</taxon>
        <taxon>Bacillota</taxon>
        <taxon>Bacilli</taxon>
        <taxon>Bacillales</taxon>
        <taxon>Paenibacillaceae</taxon>
        <taxon>Brevibacillus</taxon>
    </lineage>
</organism>
<dbReference type="GeneID" id="89497607"/>
<sequence>MQTVRDVRDSSSEGVAIPGAYAGHGWSNVLPHEMNVLFQALCYAVTKGESKAEMREIVDGFEGLEGLFAEPTEDMFNSKEDFENYKSLLERHKKVIVRSGYEYPKSREEAIALFERWGLLIDKGDVWDIPINPFPDALDTFELTEAEQYALRYVRFEALVHPFFARLVMTLHERDDESFTFTKAELKEMLNTNDSMLAEVLIKLTPYMEEAIENMLEIPEDEPMTFSIVWERVYEDFLGQQFSPNVQ</sequence>
<gene>
    <name evidence="1" type="ORF">I532_11709</name>
</gene>
<evidence type="ECO:0000313" key="1">
    <source>
        <dbReference type="EMBL" id="EMT52317.1"/>
    </source>
</evidence>
<accession>M8DFU4</accession>
<dbReference type="AlphaFoldDB" id="M8DFU4"/>
<dbReference type="EMBL" id="APBN01000004">
    <property type="protein sequence ID" value="EMT52317.1"/>
    <property type="molecule type" value="Genomic_DNA"/>
</dbReference>
<dbReference type="Pfam" id="PF19508">
    <property type="entry name" value="DUF6042"/>
    <property type="match status" value="1"/>
</dbReference>
<dbReference type="InterPro" id="IPR046105">
    <property type="entry name" value="DUF6042"/>
</dbReference>
<dbReference type="STRING" id="1300222.I532_11709"/>
<comment type="caution">
    <text evidence="1">The sequence shown here is derived from an EMBL/GenBank/DDBJ whole genome shotgun (WGS) entry which is preliminary data.</text>
</comment>
<keyword evidence="2" id="KW-1185">Reference proteome</keyword>
<proteinExistence type="predicted"/>
<name>M8DFU4_9BACL</name>
<dbReference type="OrthoDB" id="2470463at2"/>
<reference evidence="1 2" key="1">
    <citation type="submission" date="2013-03" db="EMBL/GenBank/DDBJ databases">
        <title>Assembly of a new bacterial strain Brevibacillus borstelensis AK1.</title>
        <authorList>
            <person name="Rajan I."/>
            <person name="PoliReddy D."/>
            <person name="Sugumar T."/>
            <person name="Rathinam K."/>
            <person name="Alqarawi S."/>
            <person name="Khalil A.B."/>
            <person name="Sivakumar N."/>
        </authorList>
    </citation>
    <scope>NUCLEOTIDE SEQUENCE [LARGE SCALE GENOMIC DNA]</scope>
    <source>
        <strain evidence="1 2">AK1</strain>
    </source>
</reference>
<evidence type="ECO:0000313" key="2">
    <source>
        <dbReference type="Proteomes" id="UP000012081"/>
    </source>
</evidence>
<protein>
    <submittedName>
        <fullName evidence="1">Uncharacterized protein</fullName>
    </submittedName>
</protein>
<dbReference type="PATRIC" id="fig|1300222.3.peg.2442"/>
<dbReference type="RefSeq" id="WP_003388406.1">
    <property type="nucleotide sequence ID" value="NZ_APBN01000004.1"/>
</dbReference>
<dbReference type="Proteomes" id="UP000012081">
    <property type="component" value="Unassembled WGS sequence"/>
</dbReference>